<dbReference type="GO" id="GO:0005886">
    <property type="term" value="C:plasma membrane"/>
    <property type="evidence" value="ECO:0007669"/>
    <property type="project" value="TreeGrafter"/>
</dbReference>
<feature type="transmembrane region" description="Helical" evidence="11">
    <location>
        <begin position="956"/>
        <end position="978"/>
    </location>
</feature>
<evidence type="ECO:0000256" key="10">
    <source>
        <dbReference type="SAM" id="MobiDB-lite"/>
    </source>
</evidence>
<proteinExistence type="predicted"/>
<feature type="transmembrane region" description="Helical" evidence="11">
    <location>
        <begin position="327"/>
        <end position="347"/>
    </location>
</feature>
<reference evidence="13" key="2">
    <citation type="journal article" date="2018" name="Environ. Sci. Technol.">
        <title>The Toxicogenome of Hyalella azteca: A Model for Sediment Ecotoxicology and Evolutionary Toxicology.</title>
        <authorList>
            <person name="Poynton H.C."/>
            <person name="Hasenbein S."/>
            <person name="Benoit J.B."/>
            <person name="Sepulveda M.S."/>
            <person name="Poelchau M.F."/>
            <person name="Hughes D.S.T."/>
            <person name="Murali S.C."/>
            <person name="Chen S."/>
            <person name="Glastad K.M."/>
            <person name="Goodisman M.A.D."/>
            <person name="Werren J.H."/>
            <person name="Vineis J.H."/>
            <person name="Bowen J.L."/>
            <person name="Friedrich M."/>
            <person name="Jones J."/>
            <person name="Robertson H.M."/>
            <person name="Feyereisen R."/>
            <person name="Mechler-Hickson A."/>
            <person name="Mathers N."/>
            <person name="Lee C.E."/>
            <person name="Colbourne J.K."/>
            <person name="Biales A."/>
            <person name="Johnston J.S."/>
            <person name="Wellborn G.A."/>
            <person name="Rosendale A.J."/>
            <person name="Cridge A.G."/>
            <person name="Munoz-Torres M.C."/>
            <person name="Bain P.A."/>
            <person name="Manny A.R."/>
            <person name="Major K.M."/>
            <person name="Lambert F.N."/>
            <person name="Vulpe C.D."/>
            <person name="Tuck P."/>
            <person name="Blalock B.J."/>
            <person name="Lin Y.Y."/>
            <person name="Smith M.E."/>
            <person name="Ochoa-Acuna H."/>
            <person name="Chen M.M."/>
            <person name="Childers C.P."/>
            <person name="Qu J."/>
            <person name="Dugan S."/>
            <person name="Lee S.L."/>
            <person name="Chao H."/>
            <person name="Dinh H."/>
            <person name="Han Y."/>
            <person name="Doddapaneni H."/>
            <person name="Worley K.C."/>
            <person name="Muzny D.M."/>
            <person name="Gibbs R.A."/>
            <person name="Richards S."/>
        </authorList>
    </citation>
    <scope>NUCLEOTIDE SEQUENCE</scope>
    <source>
        <strain evidence="13">HAZT.00-mixed</strain>
        <tissue evidence="13">Whole organism</tissue>
    </source>
</reference>
<gene>
    <name evidence="13" type="ORF">HAZT_HAZT010864</name>
</gene>
<feature type="transmembrane region" description="Helical" evidence="11">
    <location>
        <begin position="1100"/>
        <end position="1119"/>
    </location>
</feature>
<reference evidence="13" key="3">
    <citation type="submission" date="2019-06" db="EMBL/GenBank/DDBJ databases">
        <authorList>
            <person name="Poynton C."/>
            <person name="Hasenbein S."/>
            <person name="Benoit J.B."/>
            <person name="Sepulveda M.S."/>
            <person name="Poelchau M.F."/>
            <person name="Murali S.C."/>
            <person name="Chen S."/>
            <person name="Glastad K.M."/>
            <person name="Werren J.H."/>
            <person name="Vineis J.H."/>
            <person name="Bowen J.L."/>
            <person name="Friedrich M."/>
            <person name="Jones J."/>
            <person name="Robertson H.M."/>
            <person name="Feyereisen R."/>
            <person name="Mechler-Hickson A."/>
            <person name="Mathers N."/>
            <person name="Lee C.E."/>
            <person name="Colbourne J.K."/>
            <person name="Biales A."/>
            <person name="Johnston J.S."/>
            <person name="Wellborn G.A."/>
            <person name="Rosendale A.J."/>
            <person name="Cridge A.G."/>
            <person name="Munoz-Torres M.C."/>
            <person name="Bain P.A."/>
            <person name="Manny A.R."/>
            <person name="Major K.M."/>
            <person name="Lambert F.N."/>
            <person name="Vulpe C.D."/>
            <person name="Tuck P."/>
            <person name="Blalock B.J."/>
            <person name="Lin Y.-Y."/>
            <person name="Smith M.E."/>
            <person name="Ochoa-Acuna H."/>
            <person name="Chen M.-J.M."/>
            <person name="Childers C.P."/>
            <person name="Qu J."/>
            <person name="Dugan S."/>
            <person name="Lee S.L."/>
            <person name="Chao H."/>
            <person name="Dinh H."/>
            <person name="Han Y."/>
            <person name="Doddapaneni H."/>
            <person name="Worley K.C."/>
            <person name="Muzny D.M."/>
            <person name="Gibbs R.A."/>
            <person name="Richards S."/>
        </authorList>
    </citation>
    <scope>NUCLEOTIDE SEQUENCE</scope>
    <source>
        <strain evidence="13">HAZT.00-mixed</strain>
        <tissue evidence="13">Whole organism</tissue>
    </source>
</reference>
<dbReference type="InterPro" id="IPR053956">
    <property type="entry name" value="NPC1_MLD"/>
</dbReference>
<comment type="catalytic activity">
    <reaction evidence="9">
        <text>cholesterol(in) = cholesterol(out)</text>
        <dbReference type="Rhea" id="RHEA:39747"/>
        <dbReference type="ChEBI" id="CHEBI:16113"/>
    </reaction>
</comment>
<feature type="transmembrane region" description="Helical" evidence="11">
    <location>
        <begin position="229"/>
        <end position="251"/>
    </location>
</feature>
<evidence type="ECO:0000256" key="2">
    <source>
        <dbReference type="ARBA" id="ARBA00022448"/>
    </source>
</evidence>
<dbReference type="PROSITE" id="PS50156">
    <property type="entry name" value="SSD"/>
    <property type="match status" value="1"/>
</dbReference>
<accession>A0A6A0GZL3</accession>
<evidence type="ECO:0000256" key="4">
    <source>
        <dbReference type="ARBA" id="ARBA00022729"/>
    </source>
</evidence>
<feature type="region of interest" description="Disordered" evidence="10">
    <location>
        <begin position="260"/>
        <end position="297"/>
    </location>
</feature>
<name>A0A6A0GZL3_HYAAZ</name>
<keyword evidence="7 11" id="KW-0472">Membrane</keyword>
<comment type="subcellular location">
    <subcellularLocation>
        <location evidence="1">Membrane</location>
        <topology evidence="1">Multi-pass membrane protein</topology>
    </subcellularLocation>
</comment>
<dbReference type="AlphaFoldDB" id="A0A6A0GZL3"/>
<dbReference type="GO" id="GO:0030299">
    <property type="term" value="P:intestinal cholesterol absorption"/>
    <property type="evidence" value="ECO:0007669"/>
    <property type="project" value="TreeGrafter"/>
</dbReference>
<evidence type="ECO:0000256" key="3">
    <source>
        <dbReference type="ARBA" id="ARBA00022692"/>
    </source>
</evidence>
<evidence type="ECO:0000256" key="6">
    <source>
        <dbReference type="ARBA" id="ARBA00023055"/>
    </source>
</evidence>
<evidence type="ECO:0000256" key="9">
    <source>
        <dbReference type="ARBA" id="ARBA00034049"/>
    </source>
</evidence>
<evidence type="ECO:0000256" key="7">
    <source>
        <dbReference type="ARBA" id="ARBA00023136"/>
    </source>
</evidence>
<feature type="transmembrane region" description="Helical" evidence="11">
    <location>
        <begin position="933"/>
        <end position="950"/>
    </location>
</feature>
<feature type="transmembrane region" description="Helical" evidence="11">
    <location>
        <begin position="541"/>
        <end position="563"/>
    </location>
</feature>
<protein>
    <recommendedName>
        <fullName evidence="12">SSD domain-containing protein</fullName>
    </recommendedName>
</protein>
<feature type="compositionally biased region" description="Basic and acidic residues" evidence="10">
    <location>
        <begin position="285"/>
        <end position="294"/>
    </location>
</feature>
<evidence type="ECO:0000256" key="8">
    <source>
        <dbReference type="ARBA" id="ARBA00023157"/>
    </source>
</evidence>
<organism evidence="13">
    <name type="scientific">Hyalella azteca</name>
    <name type="common">Amphipod</name>
    <dbReference type="NCBI Taxonomy" id="294128"/>
    <lineage>
        <taxon>Eukaryota</taxon>
        <taxon>Metazoa</taxon>
        <taxon>Ecdysozoa</taxon>
        <taxon>Arthropoda</taxon>
        <taxon>Crustacea</taxon>
        <taxon>Multicrustacea</taxon>
        <taxon>Malacostraca</taxon>
        <taxon>Eumalacostraca</taxon>
        <taxon>Peracarida</taxon>
        <taxon>Amphipoda</taxon>
        <taxon>Senticaudata</taxon>
        <taxon>Talitrida</taxon>
        <taxon>Talitroidea</taxon>
        <taxon>Hyalellidae</taxon>
        <taxon>Hyalella</taxon>
    </lineage>
</organism>
<dbReference type="SUPFAM" id="SSF82866">
    <property type="entry name" value="Multidrug efflux transporter AcrB transmembrane domain"/>
    <property type="match status" value="2"/>
</dbReference>
<keyword evidence="2" id="KW-0813">Transport</keyword>
<dbReference type="OrthoDB" id="6510177at2759"/>
<dbReference type="EMBL" id="JQDR03011415">
    <property type="protein sequence ID" value="KAA0192804.1"/>
    <property type="molecule type" value="Genomic_DNA"/>
</dbReference>
<dbReference type="PANTHER" id="PTHR45727:SF2">
    <property type="entry name" value="NPC INTRACELLULAR CHOLESTEROL TRANSPORTER 1"/>
    <property type="match status" value="1"/>
</dbReference>
<dbReference type="Pfam" id="PF16414">
    <property type="entry name" value="NPC1_N"/>
    <property type="match status" value="1"/>
</dbReference>
<sequence length="1191" mass="131743">MDLNCLYEGPPKPLDDPYGIYEGKLNAYCPDMVRDIRAEFNTNGSLYTCCDAKNIEIMTAQLSMLSNFVGRCPACENNLMNYFCNFACSPHMSNFNLVTSLYNQTSVLTLTTFMNSEYANKIFDSCDEVFYPEMAVPALTMICGQWGKSCTPERLFDYFGINSFAPFNITMEYTNSSTASAVDYNGIPKEMKPLEDKLFCLCSDCRNSCPPLPPDPEVDEPITVGSMHLFTFIMIWVFIAETTIILVTYAVTRNRNNTKNTAKRITPKDKTDGSTVTEAGGTQREGLRQEKDTSQEPSFTEIVSAALEKSISENFATFATAVAKSPYSVIVICVLLCLGLSGGMFLLKVTTDPVSLWASKTSRTLQEKNYFDEHFSPFYRTTQVIMTPKIPIDGRNVTIHDPSGLDYYYYFGPALDPSFVQAAMDLQTDILALQAEYDGKPVIVNDVCTKPLSPKMDDCLVMSVMNYWQNNATSLAIDIEDGYAYYNKMNYVDKSQLGPALAWEQVFLDFMKDYNSSLMDIAYNAERGIENELMRESVGDLGTIALSYVLMFAYITIALGNLSAKLSRMMIESKLMVGLGGVIIVLLAVSSSLGFYGYCGVEATLFASRYDILCCVTSSDVKHSEQSEGACFNFLNEVYAPTLMKPPVKVIVLVAFSALFATNACFVPHIDVGLEQDISMPEDSFVLKYFDYLNLYMSVGPPIYFVVTEGYDYTDIENQNLICSSAGCRFDSFLTKIFVASLKPNVTTIAAGANSWLEAYISWITDAGSGTIASPYYGTACCRLDAEGNFIDSSEKYDKNAKAICMNTSTVNPDPLRPLPDFFMPHLPDFLKDNPHDTECPQAGHPAYGEAVRVVNDARGENVGASYFMTYHTILKKSKDFTEALDQAYQLTDQLTEYLHNNTFTTAKVFPYSIFYVYYEQYLTMTTDAAKSLAISLLGVFVVMVILTGLDVWTSLLVLGTIIMIVVNMMGMMTWWHIQLNAVTLVNLVMVRIVIAMVGIVMVGIVMVGIVMVRIFMAGIVVVGIVMVGIVMLEIVMVGIVMVGIIMVGIAMVGIVVVGIVMAIGISVEFCNHISHAFAFSTHETRDQRVIDALASMGSAVFSGITMTKIVGISVLAFAKSQIFKIFYFRMYLGMVIFGCLHGLLFLPVVLSIIGPPVNKALLIEKAIKENTKASARVPSSREAVESTSEI</sequence>
<evidence type="ECO:0000256" key="1">
    <source>
        <dbReference type="ARBA" id="ARBA00004141"/>
    </source>
</evidence>
<feature type="transmembrane region" description="Helical" evidence="11">
    <location>
        <begin position="1131"/>
        <end position="1154"/>
    </location>
</feature>
<keyword evidence="6" id="KW-0445">Lipid transport</keyword>
<dbReference type="PANTHER" id="PTHR45727">
    <property type="entry name" value="NPC INTRACELLULAR CHOLESTEROL TRANSPORTER 1"/>
    <property type="match status" value="1"/>
</dbReference>
<evidence type="ECO:0000256" key="5">
    <source>
        <dbReference type="ARBA" id="ARBA00022989"/>
    </source>
</evidence>
<feature type="transmembrane region" description="Helical" evidence="11">
    <location>
        <begin position="1015"/>
        <end position="1033"/>
    </location>
</feature>
<feature type="domain" description="SSD" evidence="12">
    <location>
        <begin position="540"/>
        <end position="604"/>
    </location>
</feature>
<feature type="transmembrane region" description="Helical" evidence="11">
    <location>
        <begin position="985"/>
        <end position="1009"/>
    </location>
</feature>
<evidence type="ECO:0000259" key="12">
    <source>
        <dbReference type="PROSITE" id="PS50156"/>
    </source>
</evidence>
<evidence type="ECO:0000313" key="13">
    <source>
        <dbReference type="EMBL" id="KAA0192804.1"/>
    </source>
</evidence>
<keyword evidence="5 11" id="KW-1133">Transmembrane helix</keyword>
<keyword evidence="4" id="KW-0732">Signal</keyword>
<dbReference type="Gene3D" id="1.20.1640.10">
    <property type="entry name" value="Multidrug efflux transporter AcrB transmembrane domain"/>
    <property type="match status" value="1"/>
</dbReference>
<comment type="caution">
    <text evidence="13">The sequence shown here is derived from an EMBL/GenBank/DDBJ whole genome shotgun (WGS) entry which is preliminary data.</text>
</comment>
<keyword evidence="3 11" id="KW-0812">Transmembrane</keyword>
<reference evidence="13" key="1">
    <citation type="submission" date="2014-08" db="EMBL/GenBank/DDBJ databases">
        <authorList>
            <person name="Murali S."/>
            <person name="Richards S."/>
            <person name="Bandaranaike D."/>
            <person name="Bellair M."/>
            <person name="Blankenburg K."/>
            <person name="Chao H."/>
            <person name="Dinh H."/>
            <person name="Doddapaneni H."/>
            <person name="Dugan-Rocha S."/>
            <person name="Elkadiri S."/>
            <person name="Gnanaolivu R."/>
            <person name="Hughes D."/>
            <person name="Lee S."/>
            <person name="Li M."/>
            <person name="Ming W."/>
            <person name="Munidasa M."/>
            <person name="Muniz J."/>
            <person name="Nguyen L."/>
            <person name="Osuji N."/>
            <person name="Pu L.-L."/>
            <person name="Puazo M."/>
            <person name="Skinner E."/>
            <person name="Qu C."/>
            <person name="Quiroz J."/>
            <person name="Raj R."/>
            <person name="Weissenberger G."/>
            <person name="Xin Y."/>
            <person name="Zou X."/>
            <person name="Han Y."/>
            <person name="Worley K."/>
            <person name="Muzny D."/>
            <person name="Gibbs R."/>
        </authorList>
    </citation>
    <scope>NUCLEOTIDE SEQUENCE</scope>
    <source>
        <strain evidence="13">HAZT.00-mixed</strain>
        <tissue evidence="13">Whole organism</tissue>
    </source>
</reference>
<dbReference type="Proteomes" id="UP000711488">
    <property type="component" value="Unassembled WGS sequence"/>
</dbReference>
<keyword evidence="8" id="KW-1015">Disulfide bond</keyword>
<dbReference type="InterPro" id="IPR032190">
    <property type="entry name" value="NPC1_N"/>
</dbReference>
<feature type="transmembrane region" description="Helical" evidence="11">
    <location>
        <begin position="575"/>
        <end position="598"/>
    </location>
</feature>
<dbReference type="GO" id="GO:0042632">
    <property type="term" value="P:cholesterol homeostasis"/>
    <property type="evidence" value="ECO:0007669"/>
    <property type="project" value="TreeGrafter"/>
</dbReference>
<dbReference type="Pfam" id="PF22314">
    <property type="entry name" value="NPC1_MLD"/>
    <property type="match status" value="1"/>
</dbReference>
<feature type="transmembrane region" description="Helical" evidence="11">
    <location>
        <begin position="1040"/>
        <end position="1066"/>
    </location>
</feature>
<feature type="transmembrane region" description="Helical" evidence="11">
    <location>
        <begin position="650"/>
        <end position="670"/>
    </location>
</feature>
<dbReference type="GO" id="GO:0015485">
    <property type="term" value="F:cholesterol binding"/>
    <property type="evidence" value="ECO:0007669"/>
    <property type="project" value="TreeGrafter"/>
</dbReference>
<evidence type="ECO:0000256" key="11">
    <source>
        <dbReference type="SAM" id="Phobius"/>
    </source>
</evidence>
<dbReference type="GO" id="GO:0015918">
    <property type="term" value="P:sterol transport"/>
    <property type="evidence" value="ECO:0007669"/>
    <property type="project" value="TreeGrafter"/>
</dbReference>
<dbReference type="InterPro" id="IPR000731">
    <property type="entry name" value="SSD"/>
</dbReference>